<evidence type="ECO:0000313" key="3">
    <source>
        <dbReference type="EMBL" id="KAA1003682.1"/>
    </source>
</evidence>
<dbReference type="InterPro" id="IPR058163">
    <property type="entry name" value="LysR-type_TF_proteobact-type"/>
</dbReference>
<evidence type="ECO:0000313" key="4">
    <source>
        <dbReference type="Proteomes" id="UP000325273"/>
    </source>
</evidence>
<keyword evidence="4" id="KW-1185">Reference proteome</keyword>
<dbReference type="Proteomes" id="UP000325273">
    <property type="component" value="Unassembled WGS sequence"/>
</dbReference>
<dbReference type="PANTHER" id="PTHR30537">
    <property type="entry name" value="HTH-TYPE TRANSCRIPTIONAL REGULATOR"/>
    <property type="match status" value="1"/>
</dbReference>
<comment type="similarity">
    <text evidence="1">Belongs to the LysR transcriptional regulatory family.</text>
</comment>
<organism evidence="3 4">
    <name type="scientific">Paraburkholderia panacisoli</name>
    <dbReference type="NCBI Taxonomy" id="2603818"/>
    <lineage>
        <taxon>Bacteria</taxon>
        <taxon>Pseudomonadati</taxon>
        <taxon>Pseudomonadota</taxon>
        <taxon>Betaproteobacteria</taxon>
        <taxon>Burkholderiales</taxon>
        <taxon>Burkholderiaceae</taxon>
        <taxon>Paraburkholderia</taxon>
    </lineage>
</organism>
<protein>
    <submittedName>
        <fullName evidence="3">LysR family transcriptional regulator</fullName>
    </submittedName>
</protein>
<feature type="domain" description="LysR substrate-binding" evidence="2">
    <location>
        <begin position="11"/>
        <end position="88"/>
    </location>
</feature>
<dbReference type="InterPro" id="IPR005119">
    <property type="entry name" value="LysR_subst-bd"/>
</dbReference>
<sequence length="106" mass="11372">GPNGRETVELPKAAFEMNLPDALSAALREGVGIGALPTPTAMPALSSGALVRVMPEYRLQKLNAYALYASRQYLDAKIRTFVDFLREAVPKALAEDEAALCPSARP</sequence>
<comment type="caution">
    <text evidence="3">The sequence shown here is derived from an EMBL/GenBank/DDBJ whole genome shotgun (WGS) entry which is preliminary data.</text>
</comment>
<feature type="non-terminal residue" evidence="3">
    <location>
        <position position="1"/>
    </location>
</feature>
<proteinExistence type="inferred from homology"/>
<evidence type="ECO:0000259" key="2">
    <source>
        <dbReference type="Pfam" id="PF03466"/>
    </source>
</evidence>
<accession>A0A5B0GK45</accession>
<dbReference type="RefSeq" id="WP_246217301.1">
    <property type="nucleotide sequence ID" value="NZ_VTUZ01000033.1"/>
</dbReference>
<dbReference type="PANTHER" id="PTHR30537:SF5">
    <property type="entry name" value="HTH-TYPE TRANSCRIPTIONAL ACTIVATOR TTDR-RELATED"/>
    <property type="match status" value="1"/>
</dbReference>
<gene>
    <name evidence="3" type="ORF">FVF58_35015</name>
</gene>
<reference evidence="3 4" key="1">
    <citation type="submission" date="2019-08" db="EMBL/GenBank/DDBJ databases">
        <title>Paraburkholderia sp. DCY113.</title>
        <authorList>
            <person name="Kang J."/>
        </authorList>
    </citation>
    <scope>NUCLEOTIDE SEQUENCE [LARGE SCALE GENOMIC DNA]</scope>
    <source>
        <strain evidence="3 4">DCY113</strain>
    </source>
</reference>
<dbReference type="Pfam" id="PF03466">
    <property type="entry name" value="LysR_substrate"/>
    <property type="match status" value="1"/>
</dbReference>
<dbReference type="AlphaFoldDB" id="A0A5B0GK45"/>
<name>A0A5B0GK45_9BURK</name>
<evidence type="ECO:0000256" key="1">
    <source>
        <dbReference type="ARBA" id="ARBA00009437"/>
    </source>
</evidence>
<dbReference type="Gene3D" id="3.40.190.290">
    <property type="match status" value="1"/>
</dbReference>
<dbReference type="SUPFAM" id="SSF53850">
    <property type="entry name" value="Periplasmic binding protein-like II"/>
    <property type="match status" value="1"/>
</dbReference>
<dbReference type="EMBL" id="VTUZ01000033">
    <property type="protein sequence ID" value="KAA1003682.1"/>
    <property type="molecule type" value="Genomic_DNA"/>
</dbReference>